<dbReference type="GeneID" id="80538743"/>
<organism evidence="4 5">
    <name type="scientific">Plasmopara viticola lesion associated ourmia-like virus 40</name>
    <dbReference type="NCBI Taxonomy" id="2686510"/>
    <lineage>
        <taxon>Viruses</taxon>
        <taxon>Riboviria</taxon>
        <taxon>Orthornavirae</taxon>
        <taxon>Lenarviricota</taxon>
        <taxon>Miaviricetes</taxon>
        <taxon>Ourlivirales</taxon>
        <taxon>Botourmiaviridae</taxon>
        <taxon>Betascleroulivirus</taxon>
        <taxon>Betascleroulivirus zetaplasmoparae</taxon>
    </lineage>
</organism>
<dbReference type="InterPro" id="IPR043502">
    <property type="entry name" value="DNA/RNA_pol_sf"/>
</dbReference>
<protein>
    <submittedName>
        <fullName evidence="4">RNA dependent RNA polymerase</fullName>
    </submittedName>
</protein>
<keyword evidence="5" id="KW-1185">Reference proteome</keyword>
<reference evidence="4 5" key="1">
    <citation type="journal article" date="2020" name="Virus Evol.">
        <title>Analysis of the virome associated to grapevine downy mildew lesions reveals new mycovirus lineages.</title>
        <authorList>
            <person name="Chiapello M."/>
            <person name="Rodriguez-Romero J."/>
            <person name="Ayllon M.A."/>
            <person name="Turina M."/>
        </authorList>
    </citation>
    <scope>NUCLEOTIDE SEQUENCE [LARGE SCALE GENOMIC DNA]</scope>
    <source>
        <strain evidence="4">DMG-A_36999</strain>
    </source>
</reference>
<dbReference type="SUPFAM" id="SSF56672">
    <property type="entry name" value="DNA/RNA polymerases"/>
    <property type="match status" value="1"/>
</dbReference>
<keyword evidence="3" id="KW-0548">Nucleotidyltransferase</keyword>
<proteinExistence type="predicted"/>
<evidence type="ECO:0000313" key="5">
    <source>
        <dbReference type="Proteomes" id="UP000830981"/>
    </source>
</evidence>
<evidence type="ECO:0000256" key="2">
    <source>
        <dbReference type="ARBA" id="ARBA00022679"/>
    </source>
</evidence>
<name>A0ABX6FIX2_9VIRU</name>
<keyword evidence="1" id="KW-0696">RNA-directed RNA polymerase</keyword>
<evidence type="ECO:0000256" key="3">
    <source>
        <dbReference type="ARBA" id="ARBA00022695"/>
    </source>
</evidence>
<keyword evidence="2" id="KW-0808">Transferase</keyword>
<accession>A0ABX6FIX2</accession>
<sequence length="617" mass="70008">MSGTRSKVTCTAASDKPTCGSEAQTCRSCRKAVLDTRETVVNGLRLIRIRFRLPYSECPDLEPSDLNRYLSFLLLQGQKRASVAFPRRQSTTRDSSGFLTLSRMGKRARWEFAHSVASIKRNLPQGCRFHTPSCADAWKASAFSNPPPSSPEYLSFLRREVRRMFPFGWDRDYEKFVYSHVPNATARFSEQRADHAWMGEWKSYVGQCLSGPFVTGIPFQARYKEVLSAGKVRPLIIYDKAIDYLAPLHKMLYKHLSKQSWCLVGPPTSEKISSVCRYRYQTSIDLVSATDNLSLESTEAILASLLSKCERVPGGIRELAHLSLRPLVTVNGVIEGEVTHGQMMGAYLSFPLLCLQSYLAARWAMRGHKATYLVNGDDCLVSSDAYVSAESYPSGWKLNDKKTIRSEVVAEVNSTAFLSGGGKWREVRHLRRGGFQTDFKGMLHIASAVRGSREWTDAFVHSRIGKKWGFLPSQLSLHPKSYPAFSRGREMWHRCHTPLPLSPSQDRSEGILGLRRALDPDERMAFTAWQWSHGRDGGRKRDVFSPSVGEVRRTYAYKVVKPRSRLSFVSKLKSLKFDGYAYGRKEVDMQFVPDDYMSIREMRAIREQNFCFPQVDG</sequence>
<dbReference type="Proteomes" id="UP000830981">
    <property type="component" value="Segment"/>
</dbReference>
<evidence type="ECO:0000313" key="4">
    <source>
        <dbReference type="EMBL" id="QGY72570.1"/>
    </source>
</evidence>
<dbReference type="EMBL" id="MN532627">
    <property type="protein sequence ID" value="QGY72570.1"/>
    <property type="molecule type" value="Genomic_RNA"/>
</dbReference>
<dbReference type="RefSeq" id="YP_010800235.1">
    <property type="nucleotide sequence ID" value="NC_076770.1"/>
</dbReference>
<evidence type="ECO:0000256" key="1">
    <source>
        <dbReference type="ARBA" id="ARBA00022484"/>
    </source>
</evidence>